<dbReference type="Proteomes" id="UP001501721">
    <property type="component" value="Unassembled WGS sequence"/>
</dbReference>
<name>A0ABP5Y740_9ACTN</name>
<proteinExistence type="predicted"/>
<keyword evidence="2" id="KW-1185">Reference proteome</keyword>
<organism evidence="1 2">
    <name type="scientific">Streptomyces graminearus</name>
    <dbReference type="NCBI Taxonomy" id="284030"/>
    <lineage>
        <taxon>Bacteria</taxon>
        <taxon>Bacillati</taxon>
        <taxon>Actinomycetota</taxon>
        <taxon>Actinomycetes</taxon>
        <taxon>Kitasatosporales</taxon>
        <taxon>Streptomycetaceae</taxon>
        <taxon>Streptomyces</taxon>
    </lineage>
</organism>
<evidence type="ECO:0000313" key="1">
    <source>
        <dbReference type="EMBL" id="GAA2476034.1"/>
    </source>
</evidence>
<evidence type="ECO:0000313" key="2">
    <source>
        <dbReference type="Proteomes" id="UP001501721"/>
    </source>
</evidence>
<comment type="caution">
    <text evidence="1">The sequence shown here is derived from an EMBL/GenBank/DDBJ whole genome shotgun (WGS) entry which is preliminary data.</text>
</comment>
<sequence length="134" mass="15310">MSTSPWAGVVPMTRSRYLYLADLAGDNLLASRPVAQNIDRPYDGDEEKAVYVVVNRDGLACYAGQTRPAKSWTGAAGIRLNQHMVEPSKRDEWDSFWVLPLKWSTKPTIVNWYERTVAARLMLPLRHRRSRSSF</sequence>
<reference evidence="2" key="1">
    <citation type="journal article" date="2019" name="Int. J. Syst. Evol. Microbiol.">
        <title>The Global Catalogue of Microorganisms (GCM) 10K type strain sequencing project: providing services to taxonomists for standard genome sequencing and annotation.</title>
        <authorList>
            <consortium name="The Broad Institute Genomics Platform"/>
            <consortium name="The Broad Institute Genome Sequencing Center for Infectious Disease"/>
            <person name="Wu L."/>
            <person name="Ma J."/>
        </authorList>
    </citation>
    <scope>NUCLEOTIDE SEQUENCE [LARGE SCALE GENOMIC DNA]</scope>
    <source>
        <strain evidence="2">JCM 6923</strain>
    </source>
</reference>
<dbReference type="EMBL" id="BAAATL010000007">
    <property type="protein sequence ID" value="GAA2476034.1"/>
    <property type="molecule type" value="Genomic_DNA"/>
</dbReference>
<protein>
    <submittedName>
        <fullName evidence="1">Uncharacterized protein</fullName>
    </submittedName>
</protein>
<gene>
    <name evidence="1" type="ORF">GCM10010422_19460</name>
</gene>
<accession>A0ABP5Y740</accession>